<evidence type="ECO:0000313" key="3">
    <source>
        <dbReference type="Proteomes" id="UP000266441"/>
    </source>
</evidence>
<reference evidence="2 3" key="1">
    <citation type="journal article" date="2015" name="Int. J. Syst. Evol. Microbiol.">
        <title>Mariniphaga sediminis sp. nov., isolated from coastal sediment.</title>
        <authorList>
            <person name="Wang F.Q."/>
            <person name="Shen Q.Y."/>
            <person name="Chen G.J."/>
            <person name="Du Z.J."/>
        </authorList>
    </citation>
    <scope>NUCLEOTIDE SEQUENCE [LARGE SCALE GENOMIC DNA]</scope>
    <source>
        <strain evidence="2 3">SY21</strain>
    </source>
</reference>
<evidence type="ECO:0000313" key="2">
    <source>
        <dbReference type="EMBL" id="RIH65580.1"/>
    </source>
</evidence>
<dbReference type="OrthoDB" id="5365245at2"/>
<organism evidence="2 3">
    <name type="scientific">Mariniphaga sediminis</name>
    <dbReference type="NCBI Taxonomy" id="1628158"/>
    <lineage>
        <taxon>Bacteria</taxon>
        <taxon>Pseudomonadati</taxon>
        <taxon>Bacteroidota</taxon>
        <taxon>Bacteroidia</taxon>
        <taxon>Marinilabiliales</taxon>
        <taxon>Prolixibacteraceae</taxon>
        <taxon>Mariniphaga</taxon>
    </lineage>
</organism>
<feature type="transmembrane region" description="Helical" evidence="1">
    <location>
        <begin position="393"/>
        <end position="412"/>
    </location>
</feature>
<sequence length="417" mass="49048">MLHKLSRYLLVMIAILVLAYSVPILYNTLFDKRINTPHILYSALNDDFYISRYDEKKVLNPVDTKGKEYTQTEMMEQCPMMFATSLHQSGLLPDSIDGVKIDIETWHQNFIMYGFVPHSLRRPADEYRLFPLYESTGKIALPGDLCRIKKRVEFVNVQSNEVNEEKSLLFTKAFEKEGFVFPAQILAGNPSHRKNRADGWFITDNIGDLFHLKMENGQPVFNRIEIPEDFQIKYMQYLEVENEKLYCFIISEDNRLNILYSKDYEIVEIPVYDYIPEEHTIYIMGNMLFWMFQVNTENSIAAYAVDLDHNIIDSYYEEFQPKSEMLIGKAYHFLFPFTLKLTQPRSDPKYIDFVKFNFDGYSNFSWVYLHAVLLGVSVFLIRKRKLRFKNNIIDLLLVAATGLFGFIAINVFQNKEY</sequence>
<feature type="transmembrane region" description="Helical" evidence="1">
    <location>
        <begin position="7"/>
        <end position="26"/>
    </location>
</feature>
<comment type="caution">
    <text evidence="2">The sequence shown here is derived from an EMBL/GenBank/DDBJ whole genome shotgun (WGS) entry which is preliminary data.</text>
</comment>
<keyword evidence="3" id="KW-1185">Reference proteome</keyword>
<dbReference type="RefSeq" id="WP_119349422.1">
    <property type="nucleotide sequence ID" value="NZ_QWET01000005.1"/>
</dbReference>
<feature type="transmembrane region" description="Helical" evidence="1">
    <location>
        <begin position="364"/>
        <end position="381"/>
    </location>
</feature>
<evidence type="ECO:0000256" key="1">
    <source>
        <dbReference type="SAM" id="Phobius"/>
    </source>
</evidence>
<dbReference type="EMBL" id="QWET01000005">
    <property type="protein sequence ID" value="RIH65580.1"/>
    <property type="molecule type" value="Genomic_DNA"/>
</dbReference>
<dbReference type="Proteomes" id="UP000266441">
    <property type="component" value="Unassembled WGS sequence"/>
</dbReference>
<dbReference type="AlphaFoldDB" id="A0A399D573"/>
<name>A0A399D573_9BACT</name>
<gene>
    <name evidence="2" type="ORF">D1164_07885</name>
</gene>
<keyword evidence="1" id="KW-0812">Transmembrane</keyword>
<accession>A0A399D573</accession>
<keyword evidence="1" id="KW-0472">Membrane</keyword>
<keyword evidence="1" id="KW-1133">Transmembrane helix</keyword>
<proteinExistence type="predicted"/>
<dbReference type="Pfam" id="PF16149">
    <property type="entry name" value="DUF4857"/>
    <property type="match status" value="1"/>
</dbReference>
<dbReference type="InterPro" id="IPR032333">
    <property type="entry name" value="DUF4857"/>
</dbReference>
<protein>
    <submittedName>
        <fullName evidence="2">DUF4857 domain-containing protein</fullName>
    </submittedName>
</protein>